<keyword evidence="2 3" id="KW-0121">Carboxypeptidase</keyword>
<name>A0A8B6E6L9_MYTGA</name>
<keyword evidence="2 3" id="KW-0378">Hydrolase</keyword>
<sequence length="180" mass="20547">LEAPAGVGFSYSQDKNYTTDDDQVALDNHMALKNFFLKFPEYAKNDFYITGESYGGIYVPTLSARVVDDTAINFKGFVVGNGLSDDEMNSDSLVYFAYYHGLIGDSSILFTEIGLWQWFKSYNLYGTVNGGNGIYFDEEYKQSGIHTSEVAMKNNPYVLRKEGKEYQFSVWFDKFDHTNY</sequence>
<dbReference type="PANTHER" id="PTHR11802">
    <property type="entry name" value="SERINE PROTEASE FAMILY S10 SERINE CARBOXYPEPTIDASE"/>
    <property type="match status" value="1"/>
</dbReference>
<dbReference type="InterPro" id="IPR001563">
    <property type="entry name" value="Peptidase_S10"/>
</dbReference>
<evidence type="ECO:0000256" key="2">
    <source>
        <dbReference type="RuleBase" id="RU361156"/>
    </source>
</evidence>
<comment type="caution">
    <text evidence="3">The sequence shown here is derived from an EMBL/GenBank/DDBJ whole genome shotgun (WGS) entry which is preliminary data.</text>
</comment>
<proteinExistence type="inferred from homology"/>
<keyword evidence="2" id="KW-0645">Protease</keyword>
<dbReference type="AlphaFoldDB" id="A0A8B6E6L9"/>
<dbReference type="Gene3D" id="3.40.50.1820">
    <property type="entry name" value="alpha/beta hydrolase"/>
    <property type="match status" value="1"/>
</dbReference>
<dbReference type="Proteomes" id="UP000596742">
    <property type="component" value="Unassembled WGS sequence"/>
</dbReference>
<dbReference type="PANTHER" id="PTHR11802:SF201">
    <property type="entry name" value="CARBOXYPEPTIDASE"/>
    <property type="match status" value="1"/>
</dbReference>
<gene>
    <name evidence="3" type="ORF">MGAL_10B082670</name>
</gene>
<protein>
    <recommendedName>
        <fullName evidence="2">Carboxypeptidase</fullName>
        <ecNumber evidence="2">3.4.16.-</ecNumber>
    </recommendedName>
</protein>
<dbReference type="EMBL" id="UYJE01004551">
    <property type="protein sequence ID" value="VDI28979.1"/>
    <property type="molecule type" value="Genomic_DNA"/>
</dbReference>
<dbReference type="OrthoDB" id="443318at2759"/>
<dbReference type="InterPro" id="IPR029058">
    <property type="entry name" value="AB_hydrolase_fold"/>
</dbReference>
<dbReference type="PRINTS" id="PR00724">
    <property type="entry name" value="CRBOXYPTASEC"/>
</dbReference>
<dbReference type="Pfam" id="PF00450">
    <property type="entry name" value="Peptidase_S10"/>
    <property type="match status" value="1"/>
</dbReference>
<feature type="non-terminal residue" evidence="3">
    <location>
        <position position="1"/>
    </location>
</feature>
<evidence type="ECO:0000313" key="4">
    <source>
        <dbReference type="Proteomes" id="UP000596742"/>
    </source>
</evidence>
<dbReference type="GO" id="GO:0006508">
    <property type="term" value="P:proteolysis"/>
    <property type="evidence" value="ECO:0007669"/>
    <property type="project" value="UniProtKB-KW"/>
</dbReference>
<keyword evidence="4" id="KW-1185">Reference proteome</keyword>
<dbReference type="InterPro" id="IPR018202">
    <property type="entry name" value="Ser_caboxypep_ser_AS"/>
</dbReference>
<evidence type="ECO:0000256" key="1">
    <source>
        <dbReference type="ARBA" id="ARBA00009431"/>
    </source>
</evidence>
<organism evidence="3 4">
    <name type="scientific">Mytilus galloprovincialis</name>
    <name type="common">Mediterranean mussel</name>
    <dbReference type="NCBI Taxonomy" id="29158"/>
    <lineage>
        <taxon>Eukaryota</taxon>
        <taxon>Metazoa</taxon>
        <taxon>Spiralia</taxon>
        <taxon>Lophotrochozoa</taxon>
        <taxon>Mollusca</taxon>
        <taxon>Bivalvia</taxon>
        <taxon>Autobranchia</taxon>
        <taxon>Pteriomorphia</taxon>
        <taxon>Mytilida</taxon>
        <taxon>Mytiloidea</taxon>
        <taxon>Mytilidae</taxon>
        <taxon>Mytilinae</taxon>
        <taxon>Mytilus</taxon>
    </lineage>
</organism>
<dbReference type="EC" id="3.4.16.-" evidence="2"/>
<reference evidence="3" key="1">
    <citation type="submission" date="2018-11" db="EMBL/GenBank/DDBJ databases">
        <authorList>
            <person name="Alioto T."/>
            <person name="Alioto T."/>
        </authorList>
    </citation>
    <scope>NUCLEOTIDE SEQUENCE</scope>
</reference>
<accession>A0A8B6E6L9</accession>
<comment type="similarity">
    <text evidence="1 2">Belongs to the peptidase S10 family.</text>
</comment>
<evidence type="ECO:0000313" key="3">
    <source>
        <dbReference type="EMBL" id="VDI28979.1"/>
    </source>
</evidence>
<dbReference type="PROSITE" id="PS00131">
    <property type="entry name" value="CARBOXYPEPT_SER_SER"/>
    <property type="match status" value="1"/>
</dbReference>
<dbReference type="GO" id="GO:0004185">
    <property type="term" value="F:serine-type carboxypeptidase activity"/>
    <property type="evidence" value="ECO:0007669"/>
    <property type="project" value="UniProtKB-UniRule"/>
</dbReference>
<dbReference type="SUPFAM" id="SSF53474">
    <property type="entry name" value="alpha/beta-Hydrolases"/>
    <property type="match status" value="1"/>
</dbReference>